<dbReference type="EMBL" id="BBNU01000006">
    <property type="protein sequence ID" value="GAL79397.1"/>
    <property type="molecule type" value="Genomic_DNA"/>
</dbReference>
<dbReference type="AlphaFoldDB" id="A0A090X5E6"/>
<accession>A0A090X5E6</accession>
<reference evidence="1 2" key="1">
    <citation type="journal article" date="2014" name="Genome Announc.">
        <title>Draft Genome Sequences of Marine Flavobacterium Algibacter lectus Strains SS8 and NR4.</title>
        <authorList>
            <person name="Takatani N."/>
            <person name="Nakanishi M."/>
            <person name="Meirelles P."/>
            <person name="Mino S."/>
            <person name="Suda W."/>
            <person name="Oshima K."/>
            <person name="Hattori M."/>
            <person name="Ohkuma M."/>
            <person name="Hosokawa M."/>
            <person name="Miyashita K."/>
            <person name="Thompson F.L."/>
            <person name="Niwa A."/>
            <person name="Sawabe T."/>
            <person name="Sawabe T."/>
        </authorList>
    </citation>
    <scope>NUCLEOTIDE SEQUENCE [LARGE SCALE GENOMIC DNA]</scope>
    <source>
        <strain evidence="2">JCM19274</strain>
    </source>
</reference>
<dbReference type="Proteomes" id="UP000029643">
    <property type="component" value="Unassembled WGS sequence"/>
</dbReference>
<organism evidence="1 2">
    <name type="scientific">Algibacter lectus</name>
    <dbReference type="NCBI Taxonomy" id="221126"/>
    <lineage>
        <taxon>Bacteria</taxon>
        <taxon>Pseudomonadati</taxon>
        <taxon>Bacteroidota</taxon>
        <taxon>Flavobacteriia</taxon>
        <taxon>Flavobacteriales</taxon>
        <taxon>Flavobacteriaceae</taxon>
        <taxon>Algibacter</taxon>
    </lineage>
</organism>
<dbReference type="InterPro" id="IPR011990">
    <property type="entry name" value="TPR-like_helical_dom_sf"/>
</dbReference>
<sequence>MPKAWAYYRLAQIETHQKNKEKALKYIDLAIAELPKIKVFQKQKEAVLKL</sequence>
<comment type="caution">
    <text evidence="1">The sequence shown here is derived from an EMBL/GenBank/DDBJ whole genome shotgun (WGS) entry which is preliminary data.</text>
</comment>
<proteinExistence type="predicted"/>
<evidence type="ECO:0008006" key="3">
    <source>
        <dbReference type="Google" id="ProtNLM"/>
    </source>
</evidence>
<dbReference type="RefSeq" id="WP_369450064.1">
    <property type="nucleotide sequence ID" value="NZ_BBNU01000006.1"/>
</dbReference>
<evidence type="ECO:0000313" key="2">
    <source>
        <dbReference type="Proteomes" id="UP000029643"/>
    </source>
</evidence>
<protein>
    <recommendedName>
        <fullName evidence="3">TPR domain protein</fullName>
    </recommendedName>
</protein>
<name>A0A090X5E6_9FLAO</name>
<evidence type="ECO:0000313" key="1">
    <source>
        <dbReference type="EMBL" id="GAL79397.1"/>
    </source>
</evidence>
<dbReference type="SUPFAM" id="SSF48452">
    <property type="entry name" value="TPR-like"/>
    <property type="match status" value="1"/>
</dbReference>
<gene>
    <name evidence="1" type="ORF">JCM19274_1905</name>
</gene>